<dbReference type="CDD" id="cd22191">
    <property type="entry name" value="DPBB_RlpA_EXP_N-like"/>
    <property type="match status" value="1"/>
</dbReference>
<proteinExistence type="predicted"/>
<comment type="caution">
    <text evidence="1">The sequence shown here is derived from an EMBL/GenBank/DDBJ whole genome shotgun (WGS) entry which is preliminary data.</text>
</comment>
<name>A0A4S3PQ16_9BACI</name>
<gene>
    <name evidence="1" type="ORF">E1I69_14065</name>
</gene>
<evidence type="ECO:0008006" key="3">
    <source>
        <dbReference type="Google" id="ProtNLM"/>
    </source>
</evidence>
<dbReference type="OrthoDB" id="2716326at2"/>
<dbReference type="STRING" id="1033734.GCA_000285535_00446"/>
<dbReference type="AlphaFoldDB" id="A0A4S3PQ16"/>
<evidence type="ECO:0000313" key="2">
    <source>
        <dbReference type="Proteomes" id="UP000306477"/>
    </source>
</evidence>
<dbReference type="EMBL" id="SLUB01000025">
    <property type="protein sequence ID" value="THE11727.1"/>
    <property type="molecule type" value="Genomic_DNA"/>
</dbReference>
<accession>A0A4S3PQ16</accession>
<protein>
    <recommendedName>
        <fullName evidence="3">RlpA-like protein double-psi beta-barrel domain-containing protein</fullName>
    </recommendedName>
</protein>
<reference evidence="1 2" key="1">
    <citation type="journal article" date="2019" name="Indoor Air">
        <title>Impacts of indoor surface finishes on bacterial viability.</title>
        <authorList>
            <person name="Hu J."/>
            <person name="Maamar S.B."/>
            <person name="Glawe A.J."/>
            <person name="Gottel N."/>
            <person name="Gilbert J.A."/>
            <person name="Hartmann E.M."/>
        </authorList>
    </citation>
    <scope>NUCLEOTIDE SEQUENCE [LARGE SCALE GENOMIC DNA]</scope>
    <source>
        <strain evidence="1 2">AF060A6</strain>
    </source>
</reference>
<sequence length="148" mass="17038">MIRPTSGYYCPYCHGYLEPRNMYDNHYYHQYVPQYTAPYYGWDWNRNPDTILGKATWTWGGTPTKCEIGWSYDHNMTAAVGENSPFKCGQRLRIRNVSFVPNQDVIVTVVDQVKKYPANRINLHRKAFEALGASPSVGVLNVEITPLD</sequence>
<dbReference type="SUPFAM" id="SSF50685">
    <property type="entry name" value="Barwin-like endoglucanases"/>
    <property type="match status" value="1"/>
</dbReference>
<organism evidence="1 2">
    <name type="scientific">Bacillus timonensis</name>
    <dbReference type="NCBI Taxonomy" id="1033734"/>
    <lineage>
        <taxon>Bacteria</taxon>
        <taxon>Bacillati</taxon>
        <taxon>Bacillota</taxon>
        <taxon>Bacilli</taxon>
        <taxon>Bacillales</taxon>
        <taxon>Bacillaceae</taxon>
        <taxon>Bacillus</taxon>
    </lineage>
</organism>
<dbReference type="Proteomes" id="UP000306477">
    <property type="component" value="Unassembled WGS sequence"/>
</dbReference>
<dbReference type="InterPro" id="IPR036908">
    <property type="entry name" value="RlpA-like_sf"/>
</dbReference>
<dbReference type="RefSeq" id="WP_136380216.1">
    <property type="nucleotide sequence ID" value="NZ_SLUB01000025.1"/>
</dbReference>
<dbReference type="Gene3D" id="2.40.40.10">
    <property type="entry name" value="RlpA-like domain"/>
    <property type="match status" value="1"/>
</dbReference>
<keyword evidence="2" id="KW-1185">Reference proteome</keyword>
<evidence type="ECO:0000313" key="1">
    <source>
        <dbReference type="EMBL" id="THE11727.1"/>
    </source>
</evidence>